<keyword evidence="3" id="KW-1185">Reference proteome</keyword>
<reference evidence="3" key="1">
    <citation type="journal article" date="2019" name="Int. J. Syst. Evol. Microbiol.">
        <title>The Global Catalogue of Microorganisms (GCM) 10K type strain sequencing project: providing services to taxonomists for standard genome sequencing and annotation.</title>
        <authorList>
            <consortium name="The Broad Institute Genomics Platform"/>
            <consortium name="The Broad Institute Genome Sequencing Center for Infectious Disease"/>
            <person name="Wu L."/>
            <person name="Ma J."/>
        </authorList>
    </citation>
    <scope>NUCLEOTIDE SEQUENCE [LARGE SCALE GENOMIC DNA]</scope>
    <source>
        <strain evidence="3">JCM 17064</strain>
    </source>
</reference>
<evidence type="ECO:0000256" key="1">
    <source>
        <dbReference type="SAM" id="MobiDB-lite"/>
    </source>
</evidence>
<protein>
    <submittedName>
        <fullName evidence="2">Uncharacterized protein</fullName>
    </submittedName>
</protein>
<comment type="caution">
    <text evidence="2">The sequence shown here is derived from an EMBL/GenBank/DDBJ whole genome shotgun (WGS) entry which is preliminary data.</text>
</comment>
<evidence type="ECO:0000313" key="3">
    <source>
        <dbReference type="Proteomes" id="UP001500968"/>
    </source>
</evidence>
<evidence type="ECO:0000313" key="2">
    <source>
        <dbReference type="EMBL" id="GAA4027009.1"/>
    </source>
</evidence>
<feature type="compositionally biased region" description="Polar residues" evidence="1">
    <location>
        <begin position="62"/>
        <end position="75"/>
    </location>
</feature>
<dbReference type="EMBL" id="BAABCR010000012">
    <property type="protein sequence ID" value="GAA4027009.1"/>
    <property type="molecule type" value="Genomic_DNA"/>
</dbReference>
<accession>A0ABP7TIX3</accession>
<organism evidence="2 3">
    <name type="scientific">Flavobacterium cheonhonense</name>
    <dbReference type="NCBI Taxonomy" id="706185"/>
    <lineage>
        <taxon>Bacteria</taxon>
        <taxon>Pseudomonadati</taxon>
        <taxon>Bacteroidota</taxon>
        <taxon>Flavobacteriia</taxon>
        <taxon>Flavobacteriales</taxon>
        <taxon>Flavobacteriaceae</taxon>
        <taxon>Flavobacterium</taxon>
    </lineage>
</organism>
<feature type="compositionally biased region" description="Basic and acidic residues" evidence="1">
    <location>
        <begin position="1"/>
        <end position="10"/>
    </location>
</feature>
<sequence>MFNFAEDLKPQPKTSSKNEPFFEPVNEQVMNTQEPSTKQAVVPSINNKNILNNINESKHAHSNSNEISSSTFNNENLKEEEKSGAKKEEEIESLMMPSAQEITSIIKSQKPHLEEILNYFTQHEFEISEAQKFFNYYESNGWLIGGKTPMVDWKAAAKNWMDKTQIFNQKPTVLQSNTANHLIAVTNKNYAEPL</sequence>
<name>A0ABP7TIX3_9FLAO</name>
<dbReference type="Proteomes" id="UP001500968">
    <property type="component" value="Unassembled WGS sequence"/>
</dbReference>
<proteinExistence type="predicted"/>
<feature type="region of interest" description="Disordered" evidence="1">
    <location>
        <begin position="54"/>
        <end position="84"/>
    </location>
</feature>
<feature type="region of interest" description="Disordered" evidence="1">
    <location>
        <begin position="1"/>
        <end position="23"/>
    </location>
</feature>
<gene>
    <name evidence="2" type="ORF">GCM10022386_08000</name>
</gene>